<dbReference type="EMBL" id="JAHHGZ010000010">
    <property type="protein sequence ID" value="MBW4667925.1"/>
    <property type="molecule type" value="Genomic_DNA"/>
</dbReference>
<organism evidence="1 2">
    <name type="scientific">Cyanomargarita calcarea GSE-NOS-MK-12-04C</name>
    <dbReference type="NCBI Taxonomy" id="2839659"/>
    <lineage>
        <taxon>Bacteria</taxon>
        <taxon>Bacillati</taxon>
        <taxon>Cyanobacteriota</taxon>
        <taxon>Cyanophyceae</taxon>
        <taxon>Nostocales</taxon>
        <taxon>Cyanomargaritaceae</taxon>
        <taxon>Cyanomargarita</taxon>
    </lineage>
</organism>
<name>A0A951QL58_9CYAN</name>
<dbReference type="InterPro" id="IPR007460">
    <property type="entry name" value="BrnT_toxin"/>
</dbReference>
<dbReference type="Pfam" id="PF04365">
    <property type="entry name" value="BrnT_toxin"/>
    <property type="match status" value="1"/>
</dbReference>
<reference evidence="1" key="1">
    <citation type="submission" date="2021-05" db="EMBL/GenBank/DDBJ databases">
        <authorList>
            <person name="Pietrasiak N."/>
            <person name="Ward R."/>
            <person name="Stajich J.E."/>
            <person name="Kurbessoian T."/>
        </authorList>
    </citation>
    <scope>NUCLEOTIDE SEQUENCE</scope>
    <source>
        <strain evidence="1">GSE-NOS-MK-12-04C</strain>
    </source>
</reference>
<dbReference type="AlphaFoldDB" id="A0A951QL58"/>
<sequence>MEFEWSPDKAESNYRKHGVSFEEAATVFNDSLSVTFPDPGHSIGESRYVIIGISRFGQLLIIAHTDQGETIRIISARKATGSERRFYEQES</sequence>
<protein>
    <submittedName>
        <fullName evidence="1">BrnT family toxin</fullName>
    </submittedName>
</protein>
<dbReference type="Proteomes" id="UP000729701">
    <property type="component" value="Unassembled WGS sequence"/>
</dbReference>
<proteinExistence type="predicted"/>
<dbReference type="Gene3D" id="3.10.450.530">
    <property type="entry name" value="Ribonuclease toxin, BrnT, of type II toxin-antitoxin system"/>
    <property type="match status" value="1"/>
</dbReference>
<evidence type="ECO:0000313" key="2">
    <source>
        <dbReference type="Proteomes" id="UP000729701"/>
    </source>
</evidence>
<accession>A0A951QL58</accession>
<reference evidence="1" key="2">
    <citation type="journal article" date="2022" name="Microbiol. Resour. Announc.">
        <title>Metagenome Sequencing to Explore Phylogenomics of Terrestrial Cyanobacteria.</title>
        <authorList>
            <person name="Ward R.D."/>
            <person name="Stajich J.E."/>
            <person name="Johansen J.R."/>
            <person name="Huntemann M."/>
            <person name="Clum A."/>
            <person name="Foster B."/>
            <person name="Foster B."/>
            <person name="Roux S."/>
            <person name="Palaniappan K."/>
            <person name="Varghese N."/>
            <person name="Mukherjee S."/>
            <person name="Reddy T.B.K."/>
            <person name="Daum C."/>
            <person name="Copeland A."/>
            <person name="Chen I.A."/>
            <person name="Ivanova N.N."/>
            <person name="Kyrpides N.C."/>
            <person name="Shapiro N."/>
            <person name="Eloe-Fadrosh E.A."/>
            <person name="Pietrasiak N."/>
        </authorList>
    </citation>
    <scope>NUCLEOTIDE SEQUENCE</scope>
    <source>
        <strain evidence="1">GSE-NOS-MK-12-04C</strain>
    </source>
</reference>
<gene>
    <name evidence="1" type="ORF">KME60_10960</name>
</gene>
<evidence type="ECO:0000313" key="1">
    <source>
        <dbReference type="EMBL" id="MBW4667925.1"/>
    </source>
</evidence>
<comment type="caution">
    <text evidence="1">The sequence shown here is derived from an EMBL/GenBank/DDBJ whole genome shotgun (WGS) entry which is preliminary data.</text>
</comment>
<dbReference type="InterPro" id="IPR038573">
    <property type="entry name" value="BrnT_sf"/>
</dbReference>